<proteinExistence type="predicted"/>
<dbReference type="InterPro" id="IPR016187">
    <property type="entry name" value="CTDL_fold"/>
</dbReference>
<dbReference type="Gene3D" id="3.10.100.10">
    <property type="entry name" value="Mannose-Binding Protein A, subunit A"/>
    <property type="match status" value="1"/>
</dbReference>
<dbReference type="SUPFAM" id="SSF56436">
    <property type="entry name" value="C-type lectin-like"/>
    <property type="match status" value="1"/>
</dbReference>
<dbReference type="InterPro" id="IPR001304">
    <property type="entry name" value="C-type_lectin-like"/>
</dbReference>
<dbReference type="GeneID" id="111113574"/>
<keyword evidence="2" id="KW-0812">Transmembrane</keyword>
<accession>A0A8B8BXJ6</accession>
<evidence type="ECO:0000313" key="4">
    <source>
        <dbReference type="Proteomes" id="UP000694844"/>
    </source>
</evidence>
<feature type="transmembrane region" description="Helical" evidence="2">
    <location>
        <begin position="48"/>
        <end position="75"/>
    </location>
</feature>
<feature type="domain" description="C-type lectin" evidence="3">
    <location>
        <begin position="133"/>
        <end position="244"/>
    </location>
</feature>
<gene>
    <name evidence="5" type="primary">LOC111113574</name>
</gene>
<protein>
    <submittedName>
        <fullName evidence="5">NKG2-D type II integral membrane protein-like</fullName>
    </submittedName>
</protein>
<dbReference type="OrthoDB" id="6161136at2759"/>
<dbReference type="AlphaFoldDB" id="A0A8B8BXJ6"/>
<dbReference type="SMART" id="SM00034">
    <property type="entry name" value="CLECT"/>
    <property type="match status" value="1"/>
</dbReference>
<dbReference type="Pfam" id="PF00059">
    <property type="entry name" value="Lectin_C"/>
    <property type="match status" value="1"/>
</dbReference>
<evidence type="ECO:0000256" key="1">
    <source>
        <dbReference type="SAM" id="MobiDB-lite"/>
    </source>
</evidence>
<feature type="region of interest" description="Disordered" evidence="1">
    <location>
        <begin position="16"/>
        <end position="40"/>
    </location>
</feature>
<evidence type="ECO:0000259" key="3">
    <source>
        <dbReference type="PROSITE" id="PS50041"/>
    </source>
</evidence>
<dbReference type="InterPro" id="IPR016186">
    <property type="entry name" value="C-type_lectin-like/link_sf"/>
</dbReference>
<keyword evidence="4" id="KW-1185">Reference proteome</keyword>
<name>A0A8B8BXJ6_CRAVI</name>
<keyword evidence="2" id="KW-0472">Membrane</keyword>
<evidence type="ECO:0000313" key="5">
    <source>
        <dbReference type="RefSeq" id="XP_022307576.1"/>
    </source>
</evidence>
<dbReference type="PANTHER" id="PTHR45710">
    <property type="entry name" value="C-TYPE LECTIN DOMAIN-CONTAINING PROTEIN 180"/>
    <property type="match status" value="1"/>
</dbReference>
<feature type="compositionally biased region" description="Polar residues" evidence="1">
    <location>
        <begin position="29"/>
        <end position="40"/>
    </location>
</feature>
<reference evidence="5" key="1">
    <citation type="submission" date="2025-08" db="UniProtKB">
        <authorList>
            <consortium name="RefSeq"/>
        </authorList>
    </citation>
    <scope>IDENTIFICATION</scope>
    <source>
        <tissue evidence="5">Whole sample</tissue>
    </source>
</reference>
<dbReference type="KEGG" id="cvn:111113574"/>
<organism evidence="4 5">
    <name type="scientific">Crassostrea virginica</name>
    <name type="common">Eastern oyster</name>
    <dbReference type="NCBI Taxonomy" id="6565"/>
    <lineage>
        <taxon>Eukaryota</taxon>
        <taxon>Metazoa</taxon>
        <taxon>Spiralia</taxon>
        <taxon>Lophotrochozoa</taxon>
        <taxon>Mollusca</taxon>
        <taxon>Bivalvia</taxon>
        <taxon>Autobranchia</taxon>
        <taxon>Pteriomorphia</taxon>
        <taxon>Ostreida</taxon>
        <taxon>Ostreoidea</taxon>
        <taxon>Ostreidae</taxon>
        <taxon>Crassostrea</taxon>
    </lineage>
</organism>
<dbReference type="Proteomes" id="UP000694844">
    <property type="component" value="Chromosome 9"/>
</dbReference>
<sequence>MEDDFLAEVGTFPALPTSREGQMVPAAVGTSTPAPDSATQRPLSKKSIIFIIFTLVTFLAISLISLAVLSTIFILKKTNIDKGTTAQATLGPTIDPSFDPTLEPTLDPTLDPTYHCQEDTPEPTSCEDGWLFSNKSCYWINTEELTWDEAEAACRRQSATLAEITSEEEINFIRTMTNYYLAWFAGRYSEEQEGWINSCSNSSRTFNNHDDNFGNFAGDCVRWDFVYWKFRNAVCTEKLSSVCEGNFKYT</sequence>
<keyword evidence="2" id="KW-1133">Transmembrane helix</keyword>
<dbReference type="PANTHER" id="PTHR45710:SF26">
    <property type="entry name" value="RH26557P"/>
    <property type="match status" value="1"/>
</dbReference>
<dbReference type="RefSeq" id="XP_022307576.1">
    <property type="nucleotide sequence ID" value="XM_022451868.1"/>
</dbReference>
<dbReference type="PROSITE" id="PS50041">
    <property type="entry name" value="C_TYPE_LECTIN_2"/>
    <property type="match status" value="1"/>
</dbReference>
<dbReference type="InterPro" id="IPR050828">
    <property type="entry name" value="C-type_lectin/matrix_domain"/>
</dbReference>
<evidence type="ECO:0000256" key="2">
    <source>
        <dbReference type="SAM" id="Phobius"/>
    </source>
</evidence>